<proteinExistence type="predicted"/>
<reference evidence="1 2" key="2">
    <citation type="journal article" date="1994" name="J. Gen. Virol.">
        <title>The granulin gene region of Cryptophlebia leucotreta granulosis virus: sequence analysis and phylogenetic considerations.</title>
        <authorList>
            <person name="Jehle J.A."/>
            <person name="Backhaus H."/>
        </authorList>
    </citation>
    <scope>NUCLEOTIDE SEQUENCE [LARGE SCALE GENOMIC DNA]</scope>
    <source>
        <strain evidence="1">CV3</strain>
    </source>
</reference>
<dbReference type="EMBL" id="AY229987">
    <property type="protein sequence ID" value="AAQ21654.1"/>
    <property type="molecule type" value="Genomic_DNA"/>
</dbReference>
<name>Q7T5N0_GVCL</name>
<reference evidence="1 2" key="4">
    <citation type="journal article" date="2003" name="Virology">
        <title>The genome of the Cryptophlebia leucotreta granulovirus.</title>
        <authorList>
            <person name="Lange M."/>
            <person name="Jehle J.A."/>
        </authorList>
    </citation>
    <scope>NUCLEOTIDE SEQUENCE [LARGE SCALE GENOMIC DNA]</scope>
    <source>
        <strain evidence="1">CV3</strain>
    </source>
</reference>
<organism evidence="1 2">
    <name type="scientific">Cryptophlebia leucotreta granulosis virus</name>
    <name type="common">ClGV</name>
    <name type="synonym">Cryptophlebia leucotreta granulovirus</name>
    <dbReference type="NCBI Taxonomy" id="35254"/>
    <lineage>
        <taxon>Viruses</taxon>
        <taxon>Viruses incertae sedis</taxon>
        <taxon>Naldaviricetes</taxon>
        <taxon>Lefavirales</taxon>
        <taxon>Baculoviridae</taxon>
        <taxon>Betabaculovirus</taxon>
        <taxon>Betabaculovirus cryleucotretae</taxon>
    </lineage>
</organism>
<dbReference type="Proteomes" id="UP000203359">
    <property type="component" value="Segment"/>
</dbReference>
<sequence length="195" mass="23343">MVVKRLGPRGILSLYSMVCRKLKKIIRTDKENILSEILPTLIFRDIKRYKLYVELPAGFYFAPHTPYLFICNPDEFVTESCKNFFEIWRNRNLKQYDVCIGLYVFWSLSNDDVSYQEYHNNPLIYNNSDMVVQYLCETIQALSRNYHPWSQSVDKNVLDDYEPIYKYINSECFQWLEGFNVVEDKYIGAGERRYL</sequence>
<dbReference type="GeneID" id="1725098"/>
<reference evidence="1 2" key="1">
    <citation type="journal article" date="1994" name="J. Gen. Virol.">
        <title>Genome organization of the DNA-binding protein gene region of Cryptophlebia leucotreta granulosis virus is closely related to that of nuclear polyhedrosis viruses.</title>
        <authorList>
            <person name="Jehle J.A."/>
            <person name="Backhaus H."/>
        </authorList>
    </citation>
    <scope>NUCLEOTIDE SEQUENCE [LARGE SCALE GENOMIC DNA]</scope>
    <source>
        <strain evidence="1">CV3</strain>
    </source>
</reference>
<evidence type="ECO:0000313" key="2">
    <source>
        <dbReference type="Proteomes" id="UP000203359"/>
    </source>
</evidence>
<reference evidence="1 2" key="3">
    <citation type="journal article" date="2002" name="J. Gen. Virol.">
        <title>The expansion of a hypervariable, non-hr ori-like region in the genome of Cryptophlebia leucotreta granulovirus provides in vivo evidence for the utilization of baculovirus non-hr oris during replication.</title>
        <authorList>
            <person name="Jehle J.A."/>
        </authorList>
    </citation>
    <scope>NUCLEOTIDE SEQUENCE [LARGE SCALE GENOMIC DNA]</scope>
    <source>
        <strain evidence="1">CV3</strain>
    </source>
</reference>
<keyword evidence="2" id="KW-1185">Reference proteome</keyword>
<evidence type="ECO:0000313" key="1">
    <source>
        <dbReference type="EMBL" id="AAQ21654.1"/>
    </source>
</evidence>
<protein>
    <submittedName>
        <fullName evidence="1">Uncharacterized protein</fullName>
    </submittedName>
</protein>
<organismHost>
    <name type="scientific">Tortricidae</name>
    <dbReference type="NCBI Taxonomy" id="7139"/>
</organismHost>
<accession>Q7T5N0</accession>
<dbReference type="KEGG" id="vg:1725098"/>
<dbReference type="RefSeq" id="NP_891906.1">
    <property type="nucleotide sequence ID" value="NC_005068.1"/>
</dbReference>